<gene>
    <name evidence="2" type="ORF">PPRIM_AZ9-3.1.T1170085</name>
</gene>
<reference evidence="2" key="1">
    <citation type="submission" date="2021-01" db="EMBL/GenBank/DDBJ databases">
        <authorList>
            <consortium name="Genoscope - CEA"/>
            <person name="William W."/>
        </authorList>
    </citation>
    <scope>NUCLEOTIDE SEQUENCE</scope>
</reference>
<name>A0A8S1PFY4_PARPR</name>
<keyword evidence="1" id="KW-0472">Membrane</keyword>
<proteinExistence type="predicted"/>
<evidence type="ECO:0008006" key="4">
    <source>
        <dbReference type="Google" id="ProtNLM"/>
    </source>
</evidence>
<keyword evidence="1" id="KW-1133">Transmembrane helix</keyword>
<dbReference type="OMA" id="MEFENMF"/>
<feature type="transmembrane region" description="Helical" evidence="1">
    <location>
        <begin position="372"/>
        <end position="399"/>
    </location>
</feature>
<dbReference type="EMBL" id="CAJJDM010000120">
    <property type="protein sequence ID" value="CAD8102015.1"/>
    <property type="molecule type" value="Genomic_DNA"/>
</dbReference>
<evidence type="ECO:0000256" key="1">
    <source>
        <dbReference type="SAM" id="Phobius"/>
    </source>
</evidence>
<evidence type="ECO:0000313" key="2">
    <source>
        <dbReference type="EMBL" id="CAD8102015.1"/>
    </source>
</evidence>
<sequence length="519" mass="61533">MNKKFWKNWHLRTQICMIQFVISIITIGLIALSTYSFTYYISEFYMEASEQVFQKQFGKWTNIMMSHNIHRVQQTLFRSQQQIVKVNALYQMTQLIKQSTFQQPIPCLNELQFLDEYTYSASFCYMIYKETKPNKILQNLKDLCAFLTQSVIMIDQDFDIMIASSNDIHFLTVWPGFFLSSDYNPQERIWYLQHQEQVSLQNNNNKTYFSEPHIHWTWKLLMIAQTKSLLNINGSLDGVIASHVNFSQFNYSDDQVSFTIINPKGRILLSSLNVTQYSNIYDYNITNLGYEDYQQILNQAQGKETQSNCNSTVWKDYGYLCRKTNLQQEEELISTKNIEEAGLILIMQSKLTKYQMEFENMFNTFQTELNKIFIATILGFFLYMLSSLLITSFIVIFLFNPIIRIINYTSQQLFKQSLNQKDFLQKQHQSSFFQKLTNSSLLHDLQQSFNRLIDITSNQTKSTTCHLIEAFKYPYNIWKSQKQSKKVRNLYLNLQNNFQNEETKILQSMVIKQLMMQDY</sequence>
<organism evidence="2 3">
    <name type="scientific">Paramecium primaurelia</name>
    <dbReference type="NCBI Taxonomy" id="5886"/>
    <lineage>
        <taxon>Eukaryota</taxon>
        <taxon>Sar</taxon>
        <taxon>Alveolata</taxon>
        <taxon>Ciliophora</taxon>
        <taxon>Intramacronucleata</taxon>
        <taxon>Oligohymenophorea</taxon>
        <taxon>Peniculida</taxon>
        <taxon>Parameciidae</taxon>
        <taxon>Paramecium</taxon>
    </lineage>
</organism>
<dbReference type="AlphaFoldDB" id="A0A8S1PFY4"/>
<accession>A0A8S1PFY4</accession>
<dbReference type="Proteomes" id="UP000688137">
    <property type="component" value="Unassembled WGS sequence"/>
</dbReference>
<protein>
    <recommendedName>
        <fullName evidence="4">Transmembrane protein</fullName>
    </recommendedName>
</protein>
<comment type="caution">
    <text evidence="2">The sequence shown here is derived from an EMBL/GenBank/DDBJ whole genome shotgun (WGS) entry which is preliminary data.</text>
</comment>
<keyword evidence="3" id="KW-1185">Reference proteome</keyword>
<feature type="transmembrane region" description="Helical" evidence="1">
    <location>
        <begin position="20"/>
        <end position="41"/>
    </location>
</feature>
<keyword evidence="1" id="KW-0812">Transmembrane</keyword>
<evidence type="ECO:0000313" key="3">
    <source>
        <dbReference type="Proteomes" id="UP000688137"/>
    </source>
</evidence>